<feature type="compositionally biased region" description="Basic and acidic residues" evidence="1">
    <location>
        <begin position="20"/>
        <end position="30"/>
    </location>
</feature>
<reference evidence="2 3" key="1">
    <citation type="journal article" date="2022" name="Nat. Microbiol.">
        <title>The microbiome of a bacterivorous marine choanoflagellate contains a resource-demanding obligate bacterial associate.</title>
        <authorList>
            <person name="Needham D.M."/>
            <person name="Poirier C."/>
            <person name="Bachy C."/>
            <person name="George E.E."/>
            <person name="Wilken S."/>
            <person name="Yung C.C.M."/>
            <person name="Limardo A.J."/>
            <person name="Morando M."/>
            <person name="Sudek L."/>
            <person name="Malmstrom R.R."/>
            <person name="Keeling P.J."/>
            <person name="Santoro A.E."/>
            <person name="Worden A.Z."/>
        </authorList>
    </citation>
    <scope>NUCLEOTIDE SEQUENCE [LARGE SCALE GENOMIC DNA]</scope>
    <source>
        <strain evidence="2 3">Comchoano-2</strain>
    </source>
</reference>
<dbReference type="RefSeq" id="WP_258569193.1">
    <property type="nucleotide sequence ID" value="NZ_JAKUDN010000002.1"/>
</dbReference>
<gene>
    <name evidence="2" type="ORF">MKS91_02125</name>
</gene>
<organism evidence="2 3">
    <name type="scientific">Candidatus Synchoanobacter obligatus</name>
    <dbReference type="NCBI Taxonomy" id="2919597"/>
    <lineage>
        <taxon>Bacteria</taxon>
        <taxon>Pseudomonadati</taxon>
        <taxon>Pseudomonadota</taxon>
        <taxon>Gammaproteobacteria</taxon>
        <taxon>Candidatus Comchoanobacterales</taxon>
        <taxon>Candidatus Comchoanobacteraceae</taxon>
        <taxon>Candidatus Synchoanobacter</taxon>
    </lineage>
</organism>
<feature type="region of interest" description="Disordered" evidence="1">
    <location>
        <begin position="1"/>
        <end position="59"/>
    </location>
</feature>
<proteinExistence type="predicted"/>
<evidence type="ECO:0000313" key="2">
    <source>
        <dbReference type="EMBL" id="MCP8352083.1"/>
    </source>
</evidence>
<evidence type="ECO:0000256" key="1">
    <source>
        <dbReference type="SAM" id="MobiDB-lite"/>
    </source>
</evidence>
<evidence type="ECO:0000313" key="3">
    <source>
        <dbReference type="Proteomes" id="UP001320768"/>
    </source>
</evidence>
<name>A0ABT1L5E3_9GAMM</name>
<sequence length="59" mass="6649">MSNNNNNNMPSSAPPLSKEALIRKEIEEQQKLIPEPNLTSDRDSHDDSEQEISTPSSKR</sequence>
<comment type="caution">
    <text evidence="2">The sequence shown here is derived from an EMBL/GenBank/DDBJ whole genome shotgun (WGS) entry which is preliminary data.</text>
</comment>
<protein>
    <submittedName>
        <fullName evidence="2">Uncharacterized protein</fullName>
    </submittedName>
</protein>
<dbReference type="Proteomes" id="UP001320768">
    <property type="component" value="Unassembled WGS sequence"/>
</dbReference>
<dbReference type="EMBL" id="JAKUDN010000002">
    <property type="protein sequence ID" value="MCP8352083.1"/>
    <property type="molecule type" value="Genomic_DNA"/>
</dbReference>
<keyword evidence="3" id="KW-1185">Reference proteome</keyword>
<accession>A0ABT1L5E3</accession>